<comment type="similarity">
    <text evidence="2">Belongs to the TRAFAC class myosin-kinesin ATPase superfamily. Kinesin family.</text>
</comment>
<dbReference type="InterPro" id="IPR001752">
    <property type="entry name" value="Kinesin_motor_dom"/>
</dbReference>
<feature type="domain" description="Kinesin motor" evidence="4">
    <location>
        <begin position="1"/>
        <end position="167"/>
    </location>
</feature>
<evidence type="ECO:0000313" key="6">
    <source>
        <dbReference type="Proteomes" id="UP001630127"/>
    </source>
</evidence>
<dbReference type="InterPro" id="IPR036961">
    <property type="entry name" value="Kinesin_motor_dom_sf"/>
</dbReference>
<dbReference type="InterPro" id="IPR027417">
    <property type="entry name" value="P-loop_NTPase"/>
</dbReference>
<evidence type="ECO:0000256" key="1">
    <source>
        <dbReference type="ARBA" id="ARBA00023175"/>
    </source>
</evidence>
<proteinExistence type="inferred from homology"/>
<dbReference type="PROSITE" id="PS50067">
    <property type="entry name" value="KINESIN_MOTOR_2"/>
    <property type="match status" value="1"/>
</dbReference>
<dbReference type="SUPFAM" id="SSF52540">
    <property type="entry name" value="P-loop containing nucleoside triphosphate hydrolases"/>
    <property type="match status" value="1"/>
</dbReference>
<dbReference type="PRINTS" id="PR00380">
    <property type="entry name" value="KINESINHEAVY"/>
</dbReference>
<dbReference type="SMART" id="SM00129">
    <property type="entry name" value="KISc"/>
    <property type="match status" value="1"/>
</dbReference>
<dbReference type="InterPro" id="IPR027640">
    <property type="entry name" value="Kinesin-like_fam"/>
</dbReference>
<comment type="caution">
    <text evidence="5">The sequence shown here is derived from an EMBL/GenBank/DDBJ whole genome shotgun (WGS) entry which is preliminary data.</text>
</comment>
<evidence type="ECO:0000256" key="3">
    <source>
        <dbReference type="SAM" id="MobiDB-lite"/>
    </source>
</evidence>
<evidence type="ECO:0000256" key="2">
    <source>
        <dbReference type="PROSITE-ProRule" id="PRU00283"/>
    </source>
</evidence>
<evidence type="ECO:0000313" key="5">
    <source>
        <dbReference type="EMBL" id="KAL3515063.1"/>
    </source>
</evidence>
<dbReference type="Proteomes" id="UP001630127">
    <property type="component" value="Unassembled WGS sequence"/>
</dbReference>
<keyword evidence="6" id="KW-1185">Reference proteome</keyword>
<dbReference type="PANTHER" id="PTHR47972">
    <property type="entry name" value="KINESIN-LIKE PROTEIN KLP-3"/>
    <property type="match status" value="1"/>
</dbReference>
<dbReference type="Gene3D" id="3.40.850.10">
    <property type="entry name" value="Kinesin motor domain"/>
    <property type="match status" value="1"/>
</dbReference>
<dbReference type="Pfam" id="PF00225">
    <property type="entry name" value="Kinesin"/>
    <property type="match status" value="1"/>
</dbReference>
<accession>A0ABD2Z7J2</accession>
<gene>
    <name evidence="5" type="ORF">ACH5RR_021965</name>
</gene>
<comment type="caution">
    <text evidence="2">Lacks conserved residue(s) required for the propagation of feature annotation.</text>
</comment>
<dbReference type="PANTHER" id="PTHR47972:SF16">
    <property type="entry name" value="KINESIN-LIKE PROTEIN"/>
    <property type="match status" value="1"/>
</dbReference>
<evidence type="ECO:0000259" key="4">
    <source>
        <dbReference type="PROSITE" id="PS50067"/>
    </source>
</evidence>
<organism evidence="5 6">
    <name type="scientific">Cinchona calisaya</name>
    <dbReference type="NCBI Taxonomy" id="153742"/>
    <lineage>
        <taxon>Eukaryota</taxon>
        <taxon>Viridiplantae</taxon>
        <taxon>Streptophyta</taxon>
        <taxon>Embryophyta</taxon>
        <taxon>Tracheophyta</taxon>
        <taxon>Spermatophyta</taxon>
        <taxon>Magnoliopsida</taxon>
        <taxon>eudicotyledons</taxon>
        <taxon>Gunneridae</taxon>
        <taxon>Pentapetalae</taxon>
        <taxon>asterids</taxon>
        <taxon>lamiids</taxon>
        <taxon>Gentianales</taxon>
        <taxon>Rubiaceae</taxon>
        <taxon>Cinchonoideae</taxon>
        <taxon>Cinchoneae</taxon>
        <taxon>Cinchona</taxon>
    </lineage>
</organism>
<dbReference type="EMBL" id="JBJUIK010000010">
    <property type="protein sequence ID" value="KAL3515063.1"/>
    <property type="molecule type" value="Genomic_DNA"/>
</dbReference>
<dbReference type="AlphaFoldDB" id="A0ABD2Z7J2"/>
<name>A0ABD2Z7J2_9GENT</name>
<sequence>MQQLVILKFNALNALKPSGPGRIILGREEIGALSTDKKLMFFSSIKLMRKSHMPWSYYMATAVADAIELSFVDLACSEGVKTSGCSGIQLKEAQSINKSLSALGDVISALSPGGQHIPYRNNKLTMLMSDSRGGNAMTLMIVNISPAESNTDETQFSRKLPEAFVTRVKTPQKTEEDDFADGSETGYSESPAHAPDCAHAPVSDLLDLGLDNSGAIVSVDQPTKPAEHVHSPLVMLKLTVNVLFGQKINSTKTRIKTAVIGIPGLKCAIQTPSPEIAALCFEALKS</sequence>
<protein>
    <recommendedName>
        <fullName evidence="4">Kinesin motor domain-containing protein</fullName>
    </recommendedName>
</protein>
<reference evidence="5 6" key="1">
    <citation type="submission" date="2024-11" db="EMBL/GenBank/DDBJ databases">
        <title>A near-complete genome assembly of Cinchona calisaya.</title>
        <authorList>
            <person name="Lian D.C."/>
            <person name="Zhao X.W."/>
            <person name="Wei L."/>
        </authorList>
    </citation>
    <scope>NUCLEOTIDE SEQUENCE [LARGE SCALE GENOMIC DNA]</scope>
    <source>
        <tissue evidence="5">Nenye</tissue>
    </source>
</reference>
<feature type="region of interest" description="Disordered" evidence="3">
    <location>
        <begin position="168"/>
        <end position="194"/>
    </location>
</feature>
<keyword evidence="1" id="KW-0505">Motor protein</keyword>